<feature type="transmembrane region" description="Helical" evidence="2">
    <location>
        <begin position="385"/>
        <end position="406"/>
    </location>
</feature>
<dbReference type="KEGG" id="mpt:Mpe_B0376"/>
<organism evidence="4 5">
    <name type="scientific">Methylibium petroleiphilum (strain ATCC BAA-1232 / LMG 22953 / PM1)</name>
    <dbReference type="NCBI Taxonomy" id="420662"/>
    <lineage>
        <taxon>Bacteria</taxon>
        <taxon>Pseudomonadati</taxon>
        <taxon>Pseudomonadota</taxon>
        <taxon>Betaproteobacteria</taxon>
        <taxon>Burkholderiales</taxon>
        <taxon>Sphaerotilaceae</taxon>
        <taxon>Methylibium</taxon>
    </lineage>
</organism>
<evidence type="ECO:0000259" key="3">
    <source>
        <dbReference type="Pfam" id="PF07916"/>
    </source>
</evidence>
<geneLocation type="plasmid" evidence="4 5">
    <name>RPME01</name>
</geneLocation>
<feature type="compositionally biased region" description="Low complexity" evidence="1">
    <location>
        <begin position="993"/>
        <end position="1006"/>
    </location>
</feature>
<dbReference type="HOGENOM" id="CLU_273936_0_0_4"/>
<feature type="region of interest" description="Disordered" evidence="1">
    <location>
        <begin position="982"/>
        <end position="1006"/>
    </location>
</feature>
<dbReference type="EMBL" id="CP000556">
    <property type="protein sequence ID" value="ABM97151.1"/>
    <property type="molecule type" value="Genomic_DNA"/>
</dbReference>
<dbReference type="eggNOG" id="COG4678">
    <property type="taxonomic scope" value="Bacteria"/>
</dbReference>
<keyword evidence="4" id="KW-0614">Plasmid</keyword>
<feature type="transmembrane region" description="Helical" evidence="2">
    <location>
        <begin position="7"/>
        <end position="25"/>
    </location>
</feature>
<reference evidence="4 5" key="1">
    <citation type="journal article" date="2007" name="J. Bacteriol.">
        <title>Whole-genome analysis of the methyl tert-butyl ether-degrading beta-proteobacterium Methylibium petroleiphilum PM1.</title>
        <authorList>
            <person name="Kane S.R."/>
            <person name="Chakicherla A.Y."/>
            <person name="Chain P.S.G."/>
            <person name="Schmidt R."/>
            <person name="Shin M.W."/>
            <person name="Legler T.C."/>
            <person name="Scow K.M."/>
            <person name="Larimer F.W."/>
            <person name="Lucas S.M."/>
            <person name="Richardson P.M."/>
            <person name="Hristova K.R."/>
        </authorList>
    </citation>
    <scope>NUCLEOTIDE SEQUENCE [LARGE SCALE GENOMIC DNA]</scope>
    <source>
        <strain evidence="5">ATCC BAA-1232 / LMG 22953 / PM1</strain>
        <plasmid evidence="4 5">RPME01</plasmid>
    </source>
</reference>
<dbReference type="AlphaFoldDB" id="A2SNL2"/>
<evidence type="ECO:0000256" key="1">
    <source>
        <dbReference type="SAM" id="MobiDB-lite"/>
    </source>
</evidence>
<protein>
    <recommendedName>
        <fullName evidence="3">TraG N-terminal Proteobacteria domain-containing protein</fullName>
    </recommendedName>
</protein>
<feature type="domain" description="TraG N-terminal Proteobacteria" evidence="3">
    <location>
        <begin position="4"/>
        <end position="478"/>
    </location>
</feature>
<feature type="transmembrane region" description="Helical" evidence="2">
    <location>
        <begin position="352"/>
        <end position="373"/>
    </location>
</feature>
<keyword evidence="2" id="KW-0472">Membrane</keyword>
<evidence type="ECO:0000313" key="4">
    <source>
        <dbReference type="EMBL" id="ABM97151.1"/>
    </source>
</evidence>
<name>A2SNL2_METPP</name>
<feature type="compositionally biased region" description="Low complexity" evidence="1">
    <location>
        <begin position="1136"/>
        <end position="1146"/>
    </location>
</feature>
<dbReference type="InterPro" id="IPR012931">
    <property type="entry name" value="TraG_N_Proteobacteria"/>
</dbReference>
<gene>
    <name evidence="4" type="ordered locus">Mpe_B0376</name>
</gene>
<dbReference type="Pfam" id="PF07916">
    <property type="entry name" value="TraG_N"/>
    <property type="match status" value="1"/>
</dbReference>
<accession>A2SNL2</accession>
<keyword evidence="2" id="KW-0812">Transmembrane</keyword>
<feature type="transmembrane region" description="Helical" evidence="2">
    <location>
        <begin position="31"/>
        <end position="51"/>
    </location>
</feature>
<evidence type="ECO:0000256" key="2">
    <source>
        <dbReference type="SAM" id="Phobius"/>
    </source>
</evidence>
<dbReference type="Proteomes" id="UP000000366">
    <property type="component" value="Plasmid RPME01"/>
</dbReference>
<feature type="region of interest" description="Disordered" evidence="1">
    <location>
        <begin position="784"/>
        <end position="811"/>
    </location>
</feature>
<keyword evidence="5" id="KW-1185">Reference proteome</keyword>
<sequence length="1172" mass="118899">MNFSIYVLGEVGSFVAALNSVAMVLGSTDFLGGAALLGALVGLTAFLIFLVNKEAGQQLIQGGSPIVGLLVFWVFVSSINIKTKVEITDVYTGNTSVVDNVPALLSMPASAISTAAYKIFDFSNTAFQGVDGSFMALGETGYVMPLQILNSLRQGMESVDPLLAASTKQFIVDCVPGGTVNPESLAAAPDALDYIFTNARDNGLTTAFTAAAPSGTSTSCVQAKASLAARSNDLLHTADSNLGGATKLEALVNTNVKSKNPNAGPIDGAMITDSVNRLILNSMTGSARQNADQFMLNVLFYNTMTSTFNCIDKSASQDAFSSCDVMMTQAAEQWKTDSAASASLFAKTMMPAMVFMQLMFYSLAPIVIIFGLLRGAGAIGMYVKFLGFGVWTASWLPVAAVIQMYIQNNVAGKVAQITARAVTPGNLKSVYYDVISTNLAIASDMLAATPLVTATILGISGMAISQLANNMGGKDRVDEKLATPDLMKNSPLAQRTSMAEQNANTGVVTQTGTPPLMMTHRAANSSAMASANATREADQKSIGADLSKGLNAAETRMLSTLNSVGAVRTEGDSVGFRTTDGHTISFGNAASSTAAQQALAKAAVSSQAGMEIGASIKAAIVPGMLKALAAGGSKVKDAAGAEALLSGAAKDLATKDASFMSRLARGDEDAVGTLIDTAMTAGMIGATVVGTATTGVGGAAAGLAVRGAAIAGRGAMIAGATKAIRGISSALEKGGTIATMTSAIFDNTQAGAKANMSAAISAAKELSGTTAEQQQQMASDMTNWTRGDYVGHDVTNSKTRGTQRSDQSQRSTAAMISETFKAAEQRIQSSDQTYQRNAQQALDAGVAWSGSAADFAALLRANPAMAADLRQRMAQMDGAIAGDVARARMLIDNQIKGGMTEDERNLAAGAMALSAVDKSFNLVSGRDPSGLNADSNAGLPAPNIGDRISQAQREVPAAGTIVPQPVAATSAIGGTAYTQAPVMPAQPAPQPAAPRHTAPVAAGAGSPAVRPVTAHAAPKHAAPAVPAAPAAPSMQELRDRHVQHRTDPAGMAQLVNKDGPAAAGPQTPDIQKLNITDPMKQVLSSESGQTIATTVAAVTAVNALSGLGAGGRRGGGGAGGAGGPGGAGGAGGSGGAPQAPGTPGQAHSGGGGSNPPPASRPGRKVPALFKRK</sequence>
<keyword evidence="2" id="KW-1133">Transmembrane helix</keyword>
<feature type="compositionally biased region" description="Polar residues" evidence="1">
    <location>
        <begin position="794"/>
        <end position="811"/>
    </location>
</feature>
<feature type="transmembrane region" description="Helical" evidence="2">
    <location>
        <begin position="63"/>
        <end position="81"/>
    </location>
</feature>
<feature type="compositionally biased region" description="Gly residues" evidence="1">
    <location>
        <begin position="1113"/>
        <end position="1135"/>
    </location>
</feature>
<feature type="region of interest" description="Disordered" evidence="1">
    <location>
        <begin position="1113"/>
        <end position="1172"/>
    </location>
</feature>
<dbReference type="RefSeq" id="WP_011831739.1">
    <property type="nucleotide sequence ID" value="NC_008826.1"/>
</dbReference>
<proteinExistence type="predicted"/>
<evidence type="ECO:0000313" key="5">
    <source>
        <dbReference type="Proteomes" id="UP000000366"/>
    </source>
</evidence>